<dbReference type="AlphaFoldDB" id="A0A2P6N1B2"/>
<accession>A0A2P6N1B2</accession>
<evidence type="ECO:0000313" key="3">
    <source>
        <dbReference type="Proteomes" id="UP000241769"/>
    </source>
</evidence>
<evidence type="ECO:0000259" key="1">
    <source>
        <dbReference type="SMART" id="SM00065"/>
    </source>
</evidence>
<dbReference type="GO" id="GO:0016301">
    <property type="term" value="F:kinase activity"/>
    <property type="evidence" value="ECO:0007669"/>
    <property type="project" value="UniProtKB-KW"/>
</dbReference>
<dbReference type="Gene3D" id="3.30.450.40">
    <property type="match status" value="1"/>
</dbReference>
<dbReference type="STRING" id="1890364.A0A2P6N1B2"/>
<dbReference type="OrthoDB" id="303614at2759"/>
<dbReference type="InterPro" id="IPR003018">
    <property type="entry name" value="GAF"/>
</dbReference>
<keyword evidence="2" id="KW-0808">Transferase</keyword>
<organism evidence="2 3">
    <name type="scientific">Planoprotostelium fungivorum</name>
    <dbReference type="NCBI Taxonomy" id="1890364"/>
    <lineage>
        <taxon>Eukaryota</taxon>
        <taxon>Amoebozoa</taxon>
        <taxon>Evosea</taxon>
        <taxon>Variosea</taxon>
        <taxon>Cavosteliida</taxon>
        <taxon>Cavosteliaceae</taxon>
        <taxon>Planoprotostelium</taxon>
    </lineage>
</organism>
<dbReference type="EMBL" id="MDYQ01000257">
    <property type="protein sequence ID" value="PRP77690.1"/>
    <property type="molecule type" value="Genomic_DNA"/>
</dbReference>
<dbReference type="InParanoid" id="A0A2P6N1B2"/>
<keyword evidence="3" id="KW-1185">Reference proteome</keyword>
<keyword evidence="2" id="KW-0418">Kinase</keyword>
<dbReference type="Proteomes" id="UP000241769">
    <property type="component" value="Unassembled WGS sequence"/>
</dbReference>
<name>A0A2P6N1B2_9EUKA</name>
<dbReference type="PANTHER" id="PTHR43102">
    <property type="entry name" value="SLR1143 PROTEIN"/>
    <property type="match status" value="1"/>
</dbReference>
<dbReference type="SMART" id="SM00065">
    <property type="entry name" value="GAF"/>
    <property type="match status" value="1"/>
</dbReference>
<comment type="caution">
    <text evidence="2">The sequence shown here is derived from an EMBL/GenBank/DDBJ whole genome shotgun (WGS) entry which is preliminary data.</text>
</comment>
<protein>
    <submittedName>
        <fullName evidence="2">GAF sensor signal transduction histidine kinase</fullName>
    </submittedName>
</protein>
<feature type="domain" description="GAF" evidence="1">
    <location>
        <begin position="48"/>
        <end position="184"/>
    </location>
</feature>
<sequence length="184" mass="20690">MPITIEVIVERLQAVDFKKETWKPAAIPKDEAERTKVISSLDILDQVGTEPFFDGIVEFVHGSFNAPMAGISIIEGARDYKLSHLGMLKEVARDISWCSHVVTTGRTIIAEDTQKHEIFKEYPLVKDGTIRFYVGVPLSVDDVIVGVLCVLDYVPRTFSNQDRLELEGFAQTMMRASRQGKDMN</sequence>
<evidence type="ECO:0000313" key="2">
    <source>
        <dbReference type="EMBL" id="PRP77690.1"/>
    </source>
</evidence>
<dbReference type="SUPFAM" id="SSF55781">
    <property type="entry name" value="GAF domain-like"/>
    <property type="match status" value="1"/>
</dbReference>
<reference evidence="2 3" key="1">
    <citation type="journal article" date="2018" name="Genome Biol. Evol.">
        <title>Multiple Roots of Fruiting Body Formation in Amoebozoa.</title>
        <authorList>
            <person name="Hillmann F."/>
            <person name="Forbes G."/>
            <person name="Novohradska S."/>
            <person name="Ferling I."/>
            <person name="Riege K."/>
            <person name="Groth M."/>
            <person name="Westermann M."/>
            <person name="Marz M."/>
            <person name="Spaller T."/>
            <person name="Winckler T."/>
            <person name="Schaap P."/>
            <person name="Glockner G."/>
        </authorList>
    </citation>
    <scope>NUCLEOTIDE SEQUENCE [LARGE SCALE GENOMIC DNA]</scope>
    <source>
        <strain evidence="2 3">Jena</strain>
    </source>
</reference>
<dbReference type="PANTHER" id="PTHR43102:SF2">
    <property type="entry name" value="GAF DOMAIN-CONTAINING PROTEIN"/>
    <property type="match status" value="1"/>
</dbReference>
<gene>
    <name evidence="2" type="ORF">PROFUN_00551</name>
</gene>
<dbReference type="InterPro" id="IPR029016">
    <property type="entry name" value="GAF-like_dom_sf"/>
</dbReference>
<dbReference type="Pfam" id="PF01590">
    <property type="entry name" value="GAF"/>
    <property type="match status" value="1"/>
</dbReference>
<proteinExistence type="predicted"/>